<evidence type="ECO:0000259" key="12">
    <source>
        <dbReference type="PROSITE" id="PS51278"/>
    </source>
</evidence>
<organism evidence="13 14">
    <name type="scientific">Thermoanaerobacter kivui</name>
    <name type="common">Acetogenium kivui</name>
    <dbReference type="NCBI Taxonomy" id="2325"/>
    <lineage>
        <taxon>Bacteria</taxon>
        <taxon>Bacillati</taxon>
        <taxon>Bacillota</taxon>
        <taxon>Clostridia</taxon>
        <taxon>Thermoanaerobacterales</taxon>
        <taxon>Thermoanaerobacteraceae</taxon>
        <taxon>Thermoanaerobacter</taxon>
    </lineage>
</organism>
<dbReference type="InterPro" id="IPR001962">
    <property type="entry name" value="Asn_synthase"/>
</dbReference>
<evidence type="ECO:0000256" key="2">
    <source>
        <dbReference type="ARBA" id="ARBA00005752"/>
    </source>
</evidence>
<feature type="binding site" evidence="10">
    <location>
        <position position="263"/>
    </location>
    <ligand>
        <name>ATP</name>
        <dbReference type="ChEBI" id="CHEBI:30616"/>
    </ligand>
</feature>
<evidence type="ECO:0000256" key="7">
    <source>
        <dbReference type="ARBA" id="ARBA00022962"/>
    </source>
</evidence>
<dbReference type="InterPro" id="IPR029055">
    <property type="entry name" value="Ntn_hydrolases_N"/>
</dbReference>
<dbReference type="InterPro" id="IPR051786">
    <property type="entry name" value="ASN_synthetase/amidase"/>
</dbReference>
<comment type="pathway">
    <text evidence="1">Amino-acid biosynthesis; L-asparagine biosynthesis; L-asparagine from L-aspartate (L-Gln route): step 1/1.</text>
</comment>
<keyword evidence="4 10" id="KW-0547">Nucleotide-binding</keyword>
<reference evidence="14" key="1">
    <citation type="journal article" date="2015" name="Genome Announc.">
        <title>Whole-Genome Sequences of 80 Environmental and Clinical Isolates of Burkholderia pseudomallei.</title>
        <authorList>
            <person name="Johnson S.L."/>
            <person name="Baker A.L."/>
            <person name="Chain P.S."/>
            <person name="Currie B.J."/>
            <person name="Daligault H.E."/>
            <person name="Davenport K.W."/>
            <person name="Davis C.B."/>
            <person name="Inglis T.J."/>
            <person name="Kaestli M."/>
            <person name="Koren S."/>
            <person name="Mayo M."/>
            <person name="Merritt A.J."/>
            <person name="Price E.P."/>
            <person name="Sarovich D.S."/>
            <person name="Warner J."/>
            <person name="Rosovitz M.J."/>
        </authorList>
    </citation>
    <scope>NUCLEOTIDE SEQUENCE [LARGE SCALE GENOMIC DNA]</scope>
    <source>
        <strain evidence="14">DSM 2030</strain>
    </source>
</reference>
<dbReference type="EC" id="6.3.5.4" evidence="3"/>
<evidence type="ECO:0000256" key="9">
    <source>
        <dbReference type="PIRSR" id="PIRSR001589-1"/>
    </source>
</evidence>
<keyword evidence="7 9" id="KW-0315">Glutamine amidotransferase</keyword>
<dbReference type="NCBIfam" id="TIGR01536">
    <property type="entry name" value="asn_synth_AEB"/>
    <property type="match status" value="1"/>
</dbReference>
<protein>
    <recommendedName>
        <fullName evidence="3">asparagine synthase (glutamine-hydrolyzing)</fullName>
        <ecNumber evidence="3">6.3.5.4</ecNumber>
    </recommendedName>
</protein>
<dbReference type="Gene3D" id="3.60.20.10">
    <property type="entry name" value="Glutamine Phosphoribosylpyrophosphate, subunit 1, domain 1"/>
    <property type="match status" value="1"/>
</dbReference>
<feature type="binding site" evidence="10">
    <location>
        <position position="293"/>
    </location>
    <ligand>
        <name>ATP</name>
        <dbReference type="ChEBI" id="CHEBI:30616"/>
    </ligand>
</feature>
<gene>
    <name evidence="13" type="primary">asnO</name>
    <name evidence="13" type="ORF">TKV_c04900</name>
</gene>
<dbReference type="PANTHER" id="PTHR43284">
    <property type="entry name" value="ASPARAGINE SYNTHETASE (GLUTAMINE-HYDROLYZING)"/>
    <property type="match status" value="1"/>
</dbReference>
<name>A0A097APE7_THEKI</name>
<dbReference type="HOGENOM" id="CLU_014658_3_2_9"/>
<dbReference type="RefSeq" id="WP_049684606.1">
    <property type="nucleotide sequence ID" value="NZ_CP009170.1"/>
</dbReference>
<dbReference type="Pfam" id="PF00733">
    <property type="entry name" value="Asn_synthase"/>
    <property type="match status" value="1"/>
</dbReference>
<evidence type="ECO:0000256" key="5">
    <source>
        <dbReference type="ARBA" id="ARBA00022840"/>
    </source>
</evidence>
<dbReference type="PROSITE" id="PS51278">
    <property type="entry name" value="GATASE_TYPE_2"/>
    <property type="match status" value="1"/>
</dbReference>
<keyword evidence="13" id="KW-0436">Ligase</keyword>
<evidence type="ECO:0000256" key="3">
    <source>
        <dbReference type="ARBA" id="ARBA00012737"/>
    </source>
</evidence>
<dbReference type="GO" id="GO:0005524">
    <property type="term" value="F:ATP binding"/>
    <property type="evidence" value="ECO:0007669"/>
    <property type="project" value="UniProtKB-KW"/>
</dbReference>
<dbReference type="InterPro" id="IPR014729">
    <property type="entry name" value="Rossmann-like_a/b/a_fold"/>
</dbReference>
<dbReference type="GO" id="GO:0006529">
    <property type="term" value="P:asparagine biosynthetic process"/>
    <property type="evidence" value="ECO:0007669"/>
    <property type="project" value="UniProtKB-KW"/>
</dbReference>
<evidence type="ECO:0000256" key="11">
    <source>
        <dbReference type="PIRSR" id="PIRSR001589-3"/>
    </source>
</evidence>
<dbReference type="AlphaFoldDB" id="A0A097APE7"/>
<keyword evidence="6 9" id="KW-0061">Asparagine biosynthesis</keyword>
<feature type="binding site" evidence="10">
    <location>
        <begin position="376"/>
        <end position="377"/>
    </location>
    <ligand>
        <name>ATP</name>
        <dbReference type="ChEBI" id="CHEBI:30616"/>
    </ligand>
</feature>
<evidence type="ECO:0000256" key="8">
    <source>
        <dbReference type="ARBA" id="ARBA00048741"/>
    </source>
</evidence>
<dbReference type="InterPro" id="IPR006426">
    <property type="entry name" value="Asn_synth_AEB"/>
</dbReference>
<evidence type="ECO:0000256" key="6">
    <source>
        <dbReference type="ARBA" id="ARBA00022888"/>
    </source>
</evidence>
<sequence length="613" mass="70437">MCGITGWVNFNMDLSLQNEVIEKMTDTLKKRGPDGSGIWLSKHCALGHRRLIVIDPQGGSQPMIKKYGEKNFVIIHNGELYNMDELKNELISLGYIFKTRSDTEIILTSYIEWGPLCVKKFNGIFAFAIWDEVQNRLFIARDHLGIKPLFYTIKNGSLIFGSEIKAILAHPHVKPEIDSQGLAEIFVMGPSRTPGCGVFKDIKELKAGHYLIFTKNGVNINKYWSLQSIPHEDSLEKTAEKIRYLLKDSSVRQLVSDVPLCSLLSGGLDSTAVSFFANEELKQKGHKLITYSVDYVGNDKYFMPNEFQPSSDADWVKFVANKLDTNHNYVFIDNGELADALKPALYARDLPGMADIDSSLYLFLKEVKKGATVALSGEGADEVFGGYPWFRHKEALESHTFPWIRIVNERMKLLLPEVVKYIRPIEYLNDRYNEALNEVPKLNGEDPKNTRMREIFYLNITRFMPMLLDRMDRMSMAVGFEARVPFLDYRLVEYVWNIPWEMKNLNGREKGILRYALKGYIPNEVIERKKSPYPKTHNPVFKNIVKKWLKQIINDSTSPLLQLVDKKIVAELIETDAKAYDPAWFSQLMGSAQLFAYFVQINMWLKEYKISIV</sequence>
<dbReference type="PIRSF" id="PIRSF001589">
    <property type="entry name" value="Asn_synthetase_glu-h"/>
    <property type="match status" value="1"/>
</dbReference>
<dbReference type="Gene3D" id="3.40.50.620">
    <property type="entry name" value="HUPs"/>
    <property type="match status" value="1"/>
</dbReference>
<dbReference type="eggNOG" id="COG0367">
    <property type="taxonomic scope" value="Bacteria"/>
</dbReference>
<dbReference type="InterPro" id="IPR033738">
    <property type="entry name" value="AsnB_N"/>
</dbReference>
<feature type="binding site" evidence="10">
    <location>
        <position position="102"/>
    </location>
    <ligand>
        <name>L-glutamine</name>
        <dbReference type="ChEBI" id="CHEBI:58359"/>
    </ligand>
</feature>
<dbReference type="OrthoDB" id="9763290at2"/>
<accession>A0A097APE7</accession>
<evidence type="ECO:0000256" key="1">
    <source>
        <dbReference type="ARBA" id="ARBA00005187"/>
    </source>
</evidence>
<evidence type="ECO:0000313" key="13">
    <source>
        <dbReference type="EMBL" id="AIS51689.1"/>
    </source>
</evidence>
<dbReference type="PANTHER" id="PTHR43284:SF1">
    <property type="entry name" value="ASPARAGINE SYNTHETASE"/>
    <property type="match status" value="1"/>
</dbReference>
<comment type="similarity">
    <text evidence="2">Belongs to the asparagine synthetase family.</text>
</comment>
<evidence type="ECO:0000313" key="14">
    <source>
        <dbReference type="Proteomes" id="UP000029669"/>
    </source>
</evidence>
<dbReference type="InterPro" id="IPR017932">
    <property type="entry name" value="GATase_2_dom"/>
</dbReference>
<feature type="active site" description="For GATase activity" evidence="9">
    <location>
        <position position="2"/>
    </location>
</feature>
<dbReference type="KEGG" id="tki:TKV_c04900"/>
<keyword evidence="9" id="KW-0028">Amino-acid biosynthesis</keyword>
<evidence type="ECO:0000256" key="4">
    <source>
        <dbReference type="ARBA" id="ARBA00022741"/>
    </source>
</evidence>
<dbReference type="Proteomes" id="UP000029669">
    <property type="component" value="Chromosome"/>
</dbReference>
<feature type="site" description="Important for beta-aspartyl-AMP intermediate formation" evidence="11">
    <location>
        <position position="378"/>
    </location>
</feature>
<evidence type="ECO:0000256" key="10">
    <source>
        <dbReference type="PIRSR" id="PIRSR001589-2"/>
    </source>
</evidence>
<dbReference type="EMBL" id="CP009170">
    <property type="protein sequence ID" value="AIS51689.1"/>
    <property type="molecule type" value="Genomic_DNA"/>
</dbReference>
<dbReference type="STRING" id="2325.TKV_c04900"/>
<dbReference type="CDD" id="cd01991">
    <property type="entry name" value="Asn_synthase_B_C"/>
    <property type="match status" value="1"/>
</dbReference>
<feature type="domain" description="Glutamine amidotransferase type-2" evidence="12">
    <location>
        <begin position="2"/>
        <end position="216"/>
    </location>
</feature>
<comment type="catalytic activity">
    <reaction evidence="8">
        <text>L-aspartate + L-glutamine + ATP + H2O = L-asparagine + L-glutamate + AMP + diphosphate + H(+)</text>
        <dbReference type="Rhea" id="RHEA:12228"/>
        <dbReference type="ChEBI" id="CHEBI:15377"/>
        <dbReference type="ChEBI" id="CHEBI:15378"/>
        <dbReference type="ChEBI" id="CHEBI:29985"/>
        <dbReference type="ChEBI" id="CHEBI:29991"/>
        <dbReference type="ChEBI" id="CHEBI:30616"/>
        <dbReference type="ChEBI" id="CHEBI:33019"/>
        <dbReference type="ChEBI" id="CHEBI:58048"/>
        <dbReference type="ChEBI" id="CHEBI:58359"/>
        <dbReference type="ChEBI" id="CHEBI:456215"/>
        <dbReference type="EC" id="6.3.5.4"/>
    </reaction>
</comment>
<keyword evidence="5 10" id="KW-0067">ATP-binding</keyword>
<proteinExistence type="inferred from homology"/>
<dbReference type="GO" id="GO:0004066">
    <property type="term" value="F:asparagine synthase (glutamine-hydrolyzing) activity"/>
    <property type="evidence" value="ECO:0007669"/>
    <property type="project" value="UniProtKB-EC"/>
</dbReference>
<keyword evidence="14" id="KW-1185">Reference proteome</keyword>
<dbReference type="SUPFAM" id="SSF52402">
    <property type="entry name" value="Adenine nucleotide alpha hydrolases-like"/>
    <property type="match status" value="1"/>
</dbReference>
<dbReference type="SUPFAM" id="SSF56235">
    <property type="entry name" value="N-terminal nucleophile aminohydrolases (Ntn hydrolases)"/>
    <property type="match status" value="1"/>
</dbReference>
<dbReference type="CDD" id="cd00712">
    <property type="entry name" value="AsnB"/>
    <property type="match status" value="1"/>
</dbReference>
<dbReference type="Pfam" id="PF13537">
    <property type="entry name" value="GATase_7"/>
    <property type="match status" value="1"/>
</dbReference>